<keyword evidence="3 8" id="KW-0732">Signal</keyword>
<dbReference type="InterPro" id="IPR015500">
    <property type="entry name" value="Peptidase_S8_subtilisin-rel"/>
</dbReference>
<feature type="active site" description="Charge relay system" evidence="6 7">
    <location>
        <position position="144"/>
    </location>
</feature>
<dbReference type="InterPro" id="IPR010259">
    <property type="entry name" value="S8pro/Inhibitor_I9"/>
</dbReference>
<evidence type="ECO:0000313" key="13">
    <source>
        <dbReference type="Proteomes" id="UP000663760"/>
    </source>
</evidence>
<dbReference type="PROSITE" id="PS00137">
    <property type="entry name" value="SUBTILASE_HIS"/>
    <property type="match status" value="1"/>
</dbReference>
<evidence type="ECO:0000256" key="6">
    <source>
        <dbReference type="PIRSR" id="PIRSR615500-1"/>
    </source>
</evidence>
<evidence type="ECO:0000256" key="4">
    <source>
        <dbReference type="ARBA" id="ARBA00022801"/>
    </source>
</evidence>
<dbReference type="FunFam" id="3.30.70.80:FF:000002">
    <property type="entry name" value="Subtilisin-like protease SBT5.3"/>
    <property type="match status" value="1"/>
</dbReference>
<dbReference type="Pfam" id="PF17766">
    <property type="entry name" value="fn3_6"/>
    <property type="match status" value="1"/>
</dbReference>
<name>A0A7I8L0I9_SPIIN</name>
<dbReference type="OrthoDB" id="206201at2759"/>
<dbReference type="Pfam" id="PF05922">
    <property type="entry name" value="Inhibitor_I9"/>
    <property type="match status" value="1"/>
</dbReference>
<feature type="domain" description="Peptidase S8/S53" evidence="9">
    <location>
        <begin position="135"/>
        <end position="530"/>
    </location>
</feature>
<dbReference type="CDD" id="cd02120">
    <property type="entry name" value="PA_subtilisin_like"/>
    <property type="match status" value="1"/>
</dbReference>
<feature type="domain" description="Subtilisin-like protease fibronectin type-III" evidence="11">
    <location>
        <begin position="596"/>
        <end position="690"/>
    </location>
</feature>
<dbReference type="InterPro" id="IPR000209">
    <property type="entry name" value="Peptidase_S8/S53_dom"/>
</dbReference>
<feature type="domain" description="Inhibitor I9" evidence="10">
    <location>
        <begin position="31"/>
        <end position="108"/>
    </location>
</feature>
<dbReference type="Gene3D" id="3.30.70.80">
    <property type="entry name" value="Peptidase S8 propeptide/proteinase inhibitor I9"/>
    <property type="match status" value="1"/>
</dbReference>
<evidence type="ECO:0000256" key="1">
    <source>
        <dbReference type="ARBA" id="ARBA00011073"/>
    </source>
</evidence>
<evidence type="ECO:0000256" key="7">
    <source>
        <dbReference type="PROSITE-ProRule" id="PRU01240"/>
    </source>
</evidence>
<dbReference type="PROSITE" id="PS00138">
    <property type="entry name" value="SUBTILASE_SER"/>
    <property type="match status" value="1"/>
</dbReference>
<evidence type="ECO:0000256" key="8">
    <source>
        <dbReference type="SAM" id="SignalP"/>
    </source>
</evidence>
<dbReference type="PROSITE" id="PS51892">
    <property type="entry name" value="SUBTILASE"/>
    <property type="match status" value="1"/>
</dbReference>
<protein>
    <submittedName>
        <fullName evidence="12">Uncharacterized protein</fullName>
    </submittedName>
</protein>
<dbReference type="InterPro" id="IPR022398">
    <property type="entry name" value="Peptidase_S8_His-AS"/>
</dbReference>
<dbReference type="PROSITE" id="PS51257">
    <property type="entry name" value="PROKAR_LIPOPROTEIN"/>
    <property type="match status" value="1"/>
</dbReference>
<evidence type="ECO:0000256" key="2">
    <source>
        <dbReference type="ARBA" id="ARBA00022670"/>
    </source>
</evidence>
<dbReference type="CDD" id="cd04852">
    <property type="entry name" value="Peptidases_S8_3"/>
    <property type="match status" value="1"/>
</dbReference>
<dbReference type="InterPro" id="IPR034197">
    <property type="entry name" value="Peptidases_S8_3"/>
</dbReference>
<dbReference type="InterPro" id="IPR045051">
    <property type="entry name" value="SBT"/>
</dbReference>
<dbReference type="Gene3D" id="3.40.50.200">
    <property type="entry name" value="Peptidase S8/S53 domain"/>
    <property type="match status" value="1"/>
</dbReference>
<feature type="active site" description="Charge relay system" evidence="6 7">
    <location>
        <position position="195"/>
    </location>
</feature>
<dbReference type="GO" id="GO:0006508">
    <property type="term" value="P:proteolysis"/>
    <property type="evidence" value="ECO:0007669"/>
    <property type="project" value="UniProtKB-KW"/>
</dbReference>
<evidence type="ECO:0000259" key="10">
    <source>
        <dbReference type="Pfam" id="PF05922"/>
    </source>
</evidence>
<dbReference type="Proteomes" id="UP000663760">
    <property type="component" value="Chromosome 10"/>
</dbReference>
<sequence length="702" mass="74871">MAKRSSSSLPLLLVFLLALLSSCSSFHDSLHIVYMGEKHHEDPDIVTSLHLDTLSSILGSKEEALGSIVYSYKHGFSGFAAMLTDSQAKKLAGIKGILGVRLSRNVRLSTTRSWDFLGLTYSNPPSQLLHKARLGDGVIIGLVDSGIWPESKSFDDSGYGPVPARWKGTCQTGDTFHCNRKIIGEYLSPRDLNGHGTHVASTAAGSYVLNVSVGGLAAGWARGGAPRARLAVYKISWGQEGTGSTASVLAAIDDAIHDGVDVLSLSLTSEEDSWGSLQAMLKGITVVYAAGNDGPFPQTVANTSPWVITVAASTIDRSFPTVITLGDNVTLVGQTIYHGSADLSGVCDEETQKATQFTGKVVLCNPGPTATINRIALAAQNVVKARGLGLIVPQYSTNFLPQSDDFPCIIVDWIVFQQILGYIHSSRDSPKLKLAPTRTVEGRGILAPRVAAFSSRGPNQVFPGILKPDITAPGVSILAAAGDSYGFKDGTSMAAPHVSGIVALLKSLHPTWSPAAIKSAILTTASVVDKDGVPIVAEGTPRKLADPFDYGSGHVNPDKAADPGLIYDINPKDFDKFKCPFGPFMACEAQIPVYHLNLPSISIPNLKTKVTVSRTVTNVGSVDSNYIAVVEPPPGVEIEVRPSKLVFDERTKRQIFTVTLTSVRRIQGVYTFGSLTWKDVTHTVRIPIAVRTVINDLYADVA</sequence>
<reference evidence="12" key="1">
    <citation type="submission" date="2020-02" db="EMBL/GenBank/DDBJ databases">
        <authorList>
            <person name="Scholz U."/>
            <person name="Mascher M."/>
            <person name="Fiebig A."/>
        </authorList>
    </citation>
    <scope>NUCLEOTIDE SEQUENCE</scope>
</reference>
<proteinExistence type="inferred from homology"/>
<feature type="chain" id="PRO_5029494322" evidence="8">
    <location>
        <begin position="26"/>
        <end position="702"/>
    </location>
</feature>
<dbReference type="Gene3D" id="3.50.30.30">
    <property type="match status" value="1"/>
</dbReference>
<dbReference type="GO" id="GO:0004252">
    <property type="term" value="F:serine-type endopeptidase activity"/>
    <property type="evidence" value="ECO:0007669"/>
    <property type="project" value="UniProtKB-UniRule"/>
</dbReference>
<dbReference type="Pfam" id="PF00082">
    <property type="entry name" value="Peptidase_S8"/>
    <property type="match status" value="1"/>
</dbReference>
<dbReference type="InterPro" id="IPR037045">
    <property type="entry name" value="S8pro/Inhibitor_I9_sf"/>
</dbReference>
<evidence type="ECO:0000313" key="12">
    <source>
        <dbReference type="EMBL" id="CAA7403553.1"/>
    </source>
</evidence>
<dbReference type="Gene3D" id="2.60.40.2310">
    <property type="match status" value="1"/>
</dbReference>
<dbReference type="AlphaFoldDB" id="A0A7I8L0I9"/>
<accession>A0A7I8L0I9</accession>
<dbReference type="PRINTS" id="PR00723">
    <property type="entry name" value="SUBTILISIN"/>
</dbReference>
<dbReference type="FunFam" id="2.60.40.2310:FF:000001">
    <property type="entry name" value="Subtilisin-like protease SBT1.5"/>
    <property type="match status" value="1"/>
</dbReference>
<keyword evidence="13" id="KW-1185">Reference proteome</keyword>
<dbReference type="InterPro" id="IPR041469">
    <property type="entry name" value="Subtilisin-like_FN3"/>
</dbReference>
<dbReference type="PANTHER" id="PTHR10795">
    <property type="entry name" value="PROPROTEIN CONVERTASE SUBTILISIN/KEXIN"/>
    <property type="match status" value="1"/>
</dbReference>
<comment type="similarity">
    <text evidence="1 7">Belongs to the peptidase S8 family.</text>
</comment>
<evidence type="ECO:0000256" key="3">
    <source>
        <dbReference type="ARBA" id="ARBA00022729"/>
    </source>
</evidence>
<dbReference type="InterPro" id="IPR036852">
    <property type="entry name" value="Peptidase_S8/S53_dom_sf"/>
</dbReference>
<dbReference type="EMBL" id="LR746273">
    <property type="protein sequence ID" value="CAA7403553.1"/>
    <property type="molecule type" value="Genomic_DNA"/>
</dbReference>
<dbReference type="SUPFAM" id="SSF52743">
    <property type="entry name" value="Subtilisin-like"/>
    <property type="match status" value="1"/>
</dbReference>
<keyword evidence="5 7" id="KW-0720">Serine protease</keyword>
<dbReference type="InterPro" id="IPR023828">
    <property type="entry name" value="Peptidase_S8_Ser-AS"/>
</dbReference>
<evidence type="ECO:0000256" key="5">
    <source>
        <dbReference type="ARBA" id="ARBA00022825"/>
    </source>
</evidence>
<keyword evidence="4 7" id="KW-0378">Hydrolase</keyword>
<gene>
    <name evidence="12" type="ORF">SI8410_10014231</name>
</gene>
<evidence type="ECO:0000259" key="11">
    <source>
        <dbReference type="Pfam" id="PF17766"/>
    </source>
</evidence>
<feature type="signal peptide" evidence="8">
    <location>
        <begin position="1"/>
        <end position="25"/>
    </location>
</feature>
<organism evidence="12 13">
    <name type="scientific">Spirodela intermedia</name>
    <name type="common">Intermediate duckweed</name>
    <dbReference type="NCBI Taxonomy" id="51605"/>
    <lineage>
        <taxon>Eukaryota</taxon>
        <taxon>Viridiplantae</taxon>
        <taxon>Streptophyta</taxon>
        <taxon>Embryophyta</taxon>
        <taxon>Tracheophyta</taxon>
        <taxon>Spermatophyta</taxon>
        <taxon>Magnoliopsida</taxon>
        <taxon>Liliopsida</taxon>
        <taxon>Araceae</taxon>
        <taxon>Lemnoideae</taxon>
        <taxon>Spirodela</taxon>
    </lineage>
</organism>
<keyword evidence="2 7" id="KW-0645">Protease</keyword>
<feature type="active site" description="Charge relay system" evidence="6 7">
    <location>
        <position position="492"/>
    </location>
</feature>
<evidence type="ECO:0000259" key="9">
    <source>
        <dbReference type="Pfam" id="PF00082"/>
    </source>
</evidence>